<dbReference type="Pfam" id="PF03031">
    <property type="entry name" value="NIF"/>
    <property type="match status" value="1"/>
</dbReference>
<dbReference type="PANTHER" id="PTHR12210">
    <property type="entry name" value="DULLARD PROTEIN PHOSPHATASE"/>
    <property type="match status" value="1"/>
</dbReference>
<feature type="domain" description="FCP1 homology" evidence="9">
    <location>
        <begin position="892"/>
        <end position="1050"/>
    </location>
</feature>
<feature type="compositionally biased region" description="Polar residues" evidence="8">
    <location>
        <begin position="394"/>
        <end position="404"/>
    </location>
</feature>
<evidence type="ECO:0000256" key="1">
    <source>
        <dbReference type="ARBA" id="ARBA00013081"/>
    </source>
</evidence>
<dbReference type="InterPro" id="IPR023214">
    <property type="entry name" value="HAD_sf"/>
</dbReference>
<feature type="compositionally biased region" description="Basic and acidic residues" evidence="8">
    <location>
        <begin position="833"/>
        <end position="854"/>
    </location>
</feature>
<evidence type="ECO:0000259" key="9">
    <source>
        <dbReference type="PROSITE" id="PS50969"/>
    </source>
</evidence>
<dbReference type="InterPro" id="IPR050365">
    <property type="entry name" value="TIM50"/>
</dbReference>
<dbReference type="NCBIfam" id="TIGR02251">
    <property type="entry name" value="HIF-SF_euk"/>
    <property type="match status" value="1"/>
</dbReference>
<protein>
    <recommendedName>
        <fullName evidence="1">protein-serine/threonine phosphatase</fullName>
        <ecNumber evidence="1">3.1.3.16</ecNumber>
    </recommendedName>
</protein>
<keyword evidence="2" id="KW-0378">Hydrolase</keyword>
<dbReference type="InterPro" id="IPR036412">
    <property type="entry name" value="HAD-like_sf"/>
</dbReference>
<organism evidence="10 11">
    <name type="scientific">Oreochromis aureus</name>
    <name type="common">Israeli tilapia</name>
    <name type="synonym">Chromis aureus</name>
    <dbReference type="NCBI Taxonomy" id="47969"/>
    <lineage>
        <taxon>Eukaryota</taxon>
        <taxon>Metazoa</taxon>
        <taxon>Chordata</taxon>
        <taxon>Craniata</taxon>
        <taxon>Vertebrata</taxon>
        <taxon>Euteleostomi</taxon>
        <taxon>Actinopterygii</taxon>
        <taxon>Neopterygii</taxon>
        <taxon>Teleostei</taxon>
        <taxon>Neoteleostei</taxon>
        <taxon>Acanthomorphata</taxon>
        <taxon>Ovalentaria</taxon>
        <taxon>Cichlomorphae</taxon>
        <taxon>Cichliformes</taxon>
        <taxon>Cichlidae</taxon>
        <taxon>African cichlids</taxon>
        <taxon>Pseudocrenilabrinae</taxon>
        <taxon>Oreochromini</taxon>
        <taxon>Oreochromis</taxon>
    </lineage>
</organism>
<dbReference type="Gene3D" id="3.40.50.1000">
    <property type="entry name" value="HAD superfamily/HAD-like"/>
    <property type="match status" value="1"/>
</dbReference>
<dbReference type="Ensembl" id="ENSOABT00000036511.2">
    <property type="protein sequence ID" value="ENSOABP00000035532.2"/>
    <property type="gene ID" value="ENSOABG00000016342.2"/>
</dbReference>
<dbReference type="SFLD" id="SFLDG01124">
    <property type="entry name" value="C0.1:_RNA_Pol_CTD_Phosphatase"/>
    <property type="match status" value="1"/>
</dbReference>
<feature type="region of interest" description="Disordered" evidence="8">
    <location>
        <begin position="284"/>
        <end position="348"/>
    </location>
</feature>
<evidence type="ECO:0000256" key="2">
    <source>
        <dbReference type="ARBA" id="ARBA00022801"/>
    </source>
</evidence>
<evidence type="ECO:0000313" key="11">
    <source>
        <dbReference type="Proteomes" id="UP000472276"/>
    </source>
</evidence>
<gene>
    <name evidence="10" type="primary">ALPK2</name>
</gene>
<dbReference type="PROSITE" id="PS50969">
    <property type="entry name" value="FCP1"/>
    <property type="match status" value="1"/>
</dbReference>
<reference evidence="10" key="2">
    <citation type="submission" date="2025-09" db="UniProtKB">
        <authorList>
            <consortium name="Ensembl"/>
        </authorList>
    </citation>
    <scope>IDENTIFICATION</scope>
</reference>
<feature type="compositionally biased region" description="Acidic residues" evidence="8">
    <location>
        <begin position="454"/>
        <end position="472"/>
    </location>
</feature>
<keyword evidence="11" id="KW-1185">Reference proteome</keyword>
<feature type="compositionally biased region" description="Acidic residues" evidence="8">
    <location>
        <begin position="557"/>
        <end position="569"/>
    </location>
</feature>
<dbReference type="InterPro" id="IPR004274">
    <property type="entry name" value="FCP1_dom"/>
</dbReference>
<reference evidence="10" key="1">
    <citation type="submission" date="2025-08" db="UniProtKB">
        <authorList>
            <consortium name="Ensembl"/>
        </authorList>
    </citation>
    <scope>IDENTIFICATION</scope>
</reference>
<evidence type="ECO:0000256" key="8">
    <source>
        <dbReference type="SAM" id="MobiDB-lite"/>
    </source>
</evidence>
<evidence type="ECO:0000256" key="5">
    <source>
        <dbReference type="ARBA" id="ARBA00048336"/>
    </source>
</evidence>
<dbReference type="AlphaFoldDB" id="A0A668UCI1"/>
<dbReference type="CDD" id="cd07521">
    <property type="entry name" value="HAD_FCP1-like"/>
    <property type="match status" value="1"/>
</dbReference>
<feature type="region of interest" description="Disordered" evidence="8">
    <location>
        <begin position="549"/>
        <end position="574"/>
    </location>
</feature>
<feature type="region of interest" description="Disordered" evidence="8">
    <location>
        <begin position="366"/>
        <end position="478"/>
    </location>
</feature>
<feature type="site" description="Transition state stabilizer" evidence="7">
    <location>
        <position position="958"/>
    </location>
</feature>
<feature type="compositionally biased region" description="Acidic residues" evidence="8">
    <location>
        <begin position="855"/>
        <end position="864"/>
    </location>
</feature>
<feature type="active site" description="Proton donor" evidence="6">
    <location>
        <position position="904"/>
    </location>
</feature>
<evidence type="ECO:0000256" key="3">
    <source>
        <dbReference type="ARBA" id="ARBA00022912"/>
    </source>
</evidence>
<evidence type="ECO:0000313" key="10">
    <source>
        <dbReference type="Ensembl" id="ENSOABP00000035532.2"/>
    </source>
</evidence>
<dbReference type="FunFam" id="3.40.50.1000:FF:000013">
    <property type="entry name" value="Carboxy-terminal domain RNA polymerase II polypeptide A small"/>
    <property type="match status" value="1"/>
</dbReference>
<evidence type="ECO:0000256" key="6">
    <source>
        <dbReference type="PIRSR" id="PIRSR640078-1"/>
    </source>
</evidence>
<keyword evidence="3" id="KW-0904">Protein phosphatase</keyword>
<comment type="catalytic activity">
    <reaction evidence="5">
        <text>O-phospho-L-threonyl-[protein] + H2O = L-threonyl-[protein] + phosphate</text>
        <dbReference type="Rhea" id="RHEA:47004"/>
        <dbReference type="Rhea" id="RHEA-COMP:11060"/>
        <dbReference type="Rhea" id="RHEA-COMP:11605"/>
        <dbReference type="ChEBI" id="CHEBI:15377"/>
        <dbReference type="ChEBI" id="CHEBI:30013"/>
        <dbReference type="ChEBI" id="CHEBI:43474"/>
        <dbReference type="ChEBI" id="CHEBI:61977"/>
        <dbReference type="EC" id="3.1.3.16"/>
    </reaction>
</comment>
<evidence type="ECO:0000256" key="4">
    <source>
        <dbReference type="ARBA" id="ARBA00047761"/>
    </source>
</evidence>
<dbReference type="Proteomes" id="UP000472276">
    <property type="component" value="Unassembled WGS sequence"/>
</dbReference>
<comment type="catalytic activity">
    <reaction evidence="4">
        <text>O-phospho-L-seryl-[protein] + H2O = L-seryl-[protein] + phosphate</text>
        <dbReference type="Rhea" id="RHEA:20629"/>
        <dbReference type="Rhea" id="RHEA-COMP:9863"/>
        <dbReference type="Rhea" id="RHEA-COMP:11604"/>
        <dbReference type="ChEBI" id="CHEBI:15377"/>
        <dbReference type="ChEBI" id="CHEBI:29999"/>
        <dbReference type="ChEBI" id="CHEBI:43474"/>
        <dbReference type="ChEBI" id="CHEBI:83421"/>
        <dbReference type="EC" id="3.1.3.16"/>
    </reaction>
</comment>
<feature type="region of interest" description="Disordered" evidence="8">
    <location>
        <begin position="672"/>
        <end position="698"/>
    </location>
</feature>
<feature type="region of interest" description="Disordered" evidence="8">
    <location>
        <begin position="833"/>
        <end position="864"/>
    </location>
</feature>
<name>A0A668UCI1_OREAU</name>
<feature type="active site" description="4-aspartylphosphate intermediate" evidence="6">
    <location>
        <position position="902"/>
    </location>
</feature>
<feature type="site" description="Transition state stabilizer" evidence="7">
    <location>
        <position position="996"/>
    </location>
</feature>
<sequence>MPVIWELVSTGTNAWSKSFGQSLINTFVMYLENSEQNKGSREGEPSTEAMFAEQCQVPKLTEAADLTGPTKGSAELGVKVLLQEYTEQAVSEEMDPSIPCLEQCNLNSDELESCTYFNGHADSFEQYSESNGFFESDQILEKCETSELSQPCDECTQHCECFKSSEHCGNHSSASECSACCEQCAEHPQLFQKCKPSDQQLDISDLDADELEVNCGSVSLCERCDFNLECTDHPEALQQYEPSQQQSDGFESGPDASTENFQQCEAVDSLNCNPEVCEYGEMSDETEFTNDEDDEEAEEDNYYDDDDGDGDFEDDLSYESKQNETEFSDEESHSSPEDTPVQVYFDDTENVAFATDLWETHEYTKEDFQQALTTEVPTESGEPCGNDDYEVSQEPAQQYSTSEQYKSESSGEEDGSSDCSSVETKSFKTCPEGSIPSDPFSDSSEESDKGPQEDSSDEQTEWESFEDDEMQPSDENKSKTVDVIVEDYFDLFDKVDYYGHIFTQKQHYISCFDGGDIHDHLYLEEEAKKHKANTLYQFEDINRETNVKDTDTCSENASEDTYEEADVDQSDGSCDLETQSEDWLIAKSESSFEEDEESEMENGVVYAENDEEAEDDKAPIDEEACASDDHVSVEAEVPPSTGPEESMFAPLAKEISVEGDAYEDFLCSTQNCEPKPSATDETASITDYTEDDKAKPEPEDDVFITCSEKEPYWSLIDNDENRQLCEPGVEEYYVYQIKSIQSSFKQALNGFILERNSHDQITNDENASRSQSPDALISLKELVATGVCPEECVSDTFGINEVIDMYSSAVEEECVLNEISKETGPPIGIIHSVEERDMVVKKTEDNNDSEQSRESDEDQSDDESCETCECDYCITPTEELPGEPLLPQIESNDEGKICVVIDLDETLVHSSFKPVNNADFIIPVEIDGTVHQVYVLKRPHVDEFLKRMGEMFECVLFTASLSKYADPVSDLLDKWGAFRSRLFREACVFHKGNYVKDLSRLGRDLNKVIILDNSPASYIFHPENAVPVASWFNDMSDTELLDLIPFFERLSKVDDIYDILRHQSTSQS</sequence>
<feature type="compositionally biased region" description="Acidic residues" evidence="8">
    <location>
        <begin position="284"/>
        <end position="317"/>
    </location>
</feature>
<evidence type="ECO:0000256" key="7">
    <source>
        <dbReference type="PIRSR" id="PIRSR640078-3"/>
    </source>
</evidence>
<feature type="region of interest" description="Disordered" evidence="8">
    <location>
        <begin position="627"/>
        <end position="646"/>
    </location>
</feature>
<proteinExistence type="predicted"/>
<dbReference type="SUPFAM" id="SSF56784">
    <property type="entry name" value="HAD-like"/>
    <property type="match status" value="1"/>
</dbReference>
<dbReference type="InterPro" id="IPR040078">
    <property type="entry name" value="RNA_Pol_CTD_Phosphatase"/>
</dbReference>
<dbReference type="EC" id="3.1.3.16" evidence="1"/>
<dbReference type="InterPro" id="IPR011948">
    <property type="entry name" value="Dullard_phosphatase"/>
</dbReference>
<dbReference type="SMART" id="SM00577">
    <property type="entry name" value="CPDc"/>
    <property type="match status" value="1"/>
</dbReference>
<dbReference type="GO" id="GO:0008420">
    <property type="term" value="F:RNA polymerase II CTD heptapeptide repeat phosphatase activity"/>
    <property type="evidence" value="ECO:0007669"/>
    <property type="project" value="InterPro"/>
</dbReference>
<dbReference type="SFLD" id="SFLDS00003">
    <property type="entry name" value="Haloacid_Dehalogenase"/>
    <property type="match status" value="1"/>
</dbReference>
<accession>A0A668UCI1</accession>